<accession>A0ACC2CL81</accession>
<organism evidence="1 2">
    <name type="scientific">Diphasiastrum complanatum</name>
    <name type="common">Issler's clubmoss</name>
    <name type="synonym">Lycopodium complanatum</name>
    <dbReference type="NCBI Taxonomy" id="34168"/>
    <lineage>
        <taxon>Eukaryota</taxon>
        <taxon>Viridiplantae</taxon>
        <taxon>Streptophyta</taxon>
        <taxon>Embryophyta</taxon>
        <taxon>Tracheophyta</taxon>
        <taxon>Lycopodiopsida</taxon>
        <taxon>Lycopodiales</taxon>
        <taxon>Lycopodiaceae</taxon>
        <taxon>Lycopodioideae</taxon>
        <taxon>Diphasiastrum</taxon>
    </lineage>
</organism>
<gene>
    <name evidence="1" type="ORF">O6H91_09G009600</name>
</gene>
<evidence type="ECO:0000313" key="2">
    <source>
        <dbReference type="Proteomes" id="UP001162992"/>
    </source>
</evidence>
<protein>
    <submittedName>
        <fullName evidence="1">Uncharacterized protein</fullName>
    </submittedName>
</protein>
<keyword evidence="2" id="KW-1185">Reference proteome</keyword>
<dbReference type="EMBL" id="CM055100">
    <property type="protein sequence ID" value="KAJ7542743.1"/>
    <property type="molecule type" value="Genomic_DNA"/>
</dbReference>
<evidence type="ECO:0000313" key="1">
    <source>
        <dbReference type="EMBL" id="KAJ7542743.1"/>
    </source>
</evidence>
<reference evidence="2" key="1">
    <citation type="journal article" date="2024" name="Proc. Natl. Acad. Sci. U.S.A.">
        <title>Extraordinary preservation of gene collinearity over three hundred million years revealed in homosporous lycophytes.</title>
        <authorList>
            <person name="Li C."/>
            <person name="Wickell D."/>
            <person name="Kuo L.Y."/>
            <person name="Chen X."/>
            <person name="Nie B."/>
            <person name="Liao X."/>
            <person name="Peng D."/>
            <person name="Ji J."/>
            <person name="Jenkins J."/>
            <person name="Williams M."/>
            <person name="Shu S."/>
            <person name="Plott C."/>
            <person name="Barry K."/>
            <person name="Rajasekar S."/>
            <person name="Grimwood J."/>
            <person name="Han X."/>
            <person name="Sun S."/>
            <person name="Hou Z."/>
            <person name="He W."/>
            <person name="Dai G."/>
            <person name="Sun C."/>
            <person name="Schmutz J."/>
            <person name="Leebens-Mack J.H."/>
            <person name="Li F.W."/>
            <person name="Wang L."/>
        </authorList>
    </citation>
    <scope>NUCLEOTIDE SEQUENCE [LARGE SCALE GENOMIC DNA]</scope>
    <source>
        <strain evidence="2">cv. PW_Plant_1</strain>
    </source>
</reference>
<sequence>MCLAFSLFMPLLSLFLFSRDDRSAHEVSVDRSTMAEHILEDEEEGLEVTDEQKIGLATWFLLKSPPGEIQQVAKSIRGVLMDERLFDMAAKEAFPKYNMEQMIAIDLADHSGQVLLTKYGAIDVSQHLDPRTAQVAVIDHVKQVCTDVRPAADDELPSAFVEEHRASIDNELVKYVEEAFPKGNCAVYCTCGKDVESGGDEFELKAVISATKFSAQNFYSGSWRSVWKIQVNQELQTVEINGKINVIAHYFEEGNVQLETSSECSNSTLLQSPADTGVAVVNVIQYLESDYLGVLEESYSKVSDNSFKELRRKLPVTRTRFSWNNALQLSLSREITKELSLTR</sequence>
<proteinExistence type="predicted"/>
<name>A0ACC2CL81_DIPCM</name>
<comment type="caution">
    <text evidence="1">The sequence shown here is derived from an EMBL/GenBank/DDBJ whole genome shotgun (WGS) entry which is preliminary data.</text>
</comment>
<dbReference type="Proteomes" id="UP001162992">
    <property type="component" value="Chromosome 9"/>
</dbReference>